<accession>A0ACB9Z871</accession>
<comment type="caution">
    <text evidence="1">The sequence shown here is derived from an EMBL/GenBank/DDBJ whole genome shotgun (WGS) entry which is preliminary data.</text>
</comment>
<dbReference type="Proteomes" id="UP001497700">
    <property type="component" value="Unassembled WGS sequence"/>
</dbReference>
<name>A0ACB9Z871_9PEZI</name>
<gene>
    <name evidence="1" type="ORF">F4820DRAFT_210159</name>
</gene>
<proteinExistence type="predicted"/>
<dbReference type="EMBL" id="MU393448">
    <property type="protein sequence ID" value="KAI4867360.1"/>
    <property type="molecule type" value="Genomic_DNA"/>
</dbReference>
<protein>
    <submittedName>
        <fullName evidence="1">Uncharacterized protein</fullName>
    </submittedName>
</protein>
<organism evidence="1 2">
    <name type="scientific">Hypoxylon rubiginosum</name>
    <dbReference type="NCBI Taxonomy" id="110542"/>
    <lineage>
        <taxon>Eukaryota</taxon>
        <taxon>Fungi</taxon>
        <taxon>Dikarya</taxon>
        <taxon>Ascomycota</taxon>
        <taxon>Pezizomycotina</taxon>
        <taxon>Sordariomycetes</taxon>
        <taxon>Xylariomycetidae</taxon>
        <taxon>Xylariales</taxon>
        <taxon>Hypoxylaceae</taxon>
        <taxon>Hypoxylon</taxon>
    </lineage>
</organism>
<evidence type="ECO:0000313" key="2">
    <source>
        <dbReference type="Proteomes" id="UP001497700"/>
    </source>
</evidence>
<reference evidence="1 2" key="1">
    <citation type="journal article" date="2022" name="New Phytol.">
        <title>Ecological generalism drives hyperdiversity of secondary metabolite gene clusters in xylarialean endophytes.</title>
        <authorList>
            <person name="Franco M.E.E."/>
            <person name="Wisecaver J.H."/>
            <person name="Arnold A.E."/>
            <person name="Ju Y.M."/>
            <person name="Slot J.C."/>
            <person name="Ahrendt S."/>
            <person name="Moore L.P."/>
            <person name="Eastman K.E."/>
            <person name="Scott K."/>
            <person name="Konkel Z."/>
            <person name="Mondo S.J."/>
            <person name="Kuo A."/>
            <person name="Hayes R.D."/>
            <person name="Haridas S."/>
            <person name="Andreopoulos B."/>
            <person name="Riley R."/>
            <person name="LaButti K."/>
            <person name="Pangilinan J."/>
            <person name="Lipzen A."/>
            <person name="Amirebrahimi M."/>
            <person name="Yan J."/>
            <person name="Adam C."/>
            <person name="Keymanesh K."/>
            <person name="Ng V."/>
            <person name="Louie K."/>
            <person name="Northen T."/>
            <person name="Drula E."/>
            <person name="Henrissat B."/>
            <person name="Hsieh H.M."/>
            <person name="Youens-Clark K."/>
            <person name="Lutzoni F."/>
            <person name="Miadlikowska J."/>
            <person name="Eastwood D.C."/>
            <person name="Hamelin R.C."/>
            <person name="Grigoriev I.V."/>
            <person name="U'Ren J.M."/>
        </authorList>
    </citation>
    <scope>NUCLEOTIDE SEQUENCE [LARGE SCALE GENOMIC DNA]</scope>
    <source>
        <strain evidence="1 2">CBS 119005</strain>
    </source>
</reference>
<evidence type="ECO:0000313" key="1">
    <source>
        <dbReference type="EMBL" id="KAI4867360.1"/>
    </source>
</evidence>
<sequence>MSSSDSETSSNADAARIDFLEKSDYRSMNLAALGINYRARDKSSTPAWVADLIAKMQKACLDEEARLKKPRPINSQSQLSKEILLEPKEPPIGMSSGLLFKQHIIPRNPARYWIEIADPKPDMVLGYEASISAFSRLATSERLWRQKDLLYVNSDCLMFPYLIWNEVPWDCTRRAIINKCLGESAACIHVNERVFKEDNVVFSIVPGDRNILLNVMWKEDDEYLSTTFETLNLCNLDEYTKYGRILLNIHDWAKGERLAAITKGLDAWKG</sequence>
<keyword evidence="2" id="KW-1185">Reference proteome</keyword>